<dbReference type="SUPFAM" id="SSF52156">
    <property type="entry name" value="Initiation factor IF2/eIF5b, domain 3"/>
    <property type="match status" value="1"/>
</dbReference>
<accession>A0A7D9EAX1</accession>
<evidence type="ECO:0000313" key="2">
    <source>
        <dbReference type="Proteomes" id="UP001152795"/>
    </source>
</evidence>
<dbReference type="GO" id="GO:0005634">
    <property type="term" value="C:nucleus"/>
    <property type="evidence" value="ECO:0007669"/>
    <property type="project" value="TreeGrafter"/>
</dbReference>
<comment type="caution">
    <text evidence="1">The sequence shown here is derived from an EMBL/GenBank/DDBJ whole genome shotgun (WGS) entry which is preliminary data.</text>
</comment>
<dbReference type="OrthoDB" id="8866809at2759"/>
<dbReference type="GO" id="GO:0005829">
    <property type="term" value="C:cytosol"/>
    <property type="evidence" value="ECO:0007669"/>
    <property type="project" value="TreeGrafter"/>
</dbReference>
<dbReference type="PANTHER" id="PTHR47140">
    <property type="entry name" value="MAP3K7 C-TERMINAL-LIKE PROTEIN"/>
    <property type="match status" value="1"/>
</dbReference>
<protein>
    <submittedName>
        <fullName evidence="1">MAP3K7 C-terminal isoform X3</fullName>
    </submittedName>
</protein>
<sequence length="313" mass="35447">MASEIDDPNVSDGSNKAIEVKNSNVAHEIHSPNTAHESSAFTKVAPSKQSWPTREVGEIPKVEDIPLFMPAPEGAVGYTSDIPELIYRDEKTSEMLNALEDNTESFEIQSEILNNTDTINIPQQNHTHGSASPVSGNIPPHNTPVIGSNIGEINLQDVRLALTAFNDELADDHVDNGHDFRRSFSADVYHEDREHGMRLRHHSDVTLPTIRDDMVYVSGLDPQLQPVPPISGSQESVELFDKHIKLAKDFLELRKEIDRQLKRRSELDRELEKYEIEQRSSAKNIEDFSVLTSEQETLKFLRDELLEKMQRYT</sequence>
<proteinExistence type="predicted"/>
<dbReference type="Proteomes" id="UP001152795">
    <property type="component" value="Unassembled WGS sequence"/>
</dbReference>
<name>A0A7D9EAX1_PARCT</name>
<dbReference type="InterPro" id="IPR036925">
    <property type="entry name" value="TIF_IF2_dom3_sf"/>
</dbReference>
<dbReference type="InterPro" id="IPR042800">
    <property type="entry name" value="Map3k7cl"/>
</dbReference>
<reference evidence="1" key="1">
    <citation type="submission" date="2020-04" db="EMBL/GenBank/DDBJ databases">
        <authorList>
            <person name="Alioto T."/>
            <person name="Alioto T."/>
            <person name="Gomez Garrido J."/>
        </authorList>
    </citation>
    <scope>NUCLEOTIDE SEQUENCE</scope>
    <source>
        <strain evidence="1">A484AB</strain>
    </source>
</reference>
<organism evidence="1 2">
    <name type="scientific">Paramuricea clavata</name>
    <name type="common">Red gorgonian</name>
    <name type="synonym">Violescent sea-whip</name>
    <dbReference type="NCBI Taxonomy" id="317549"/>
    <lineage>
        <taxon>Eukaryota</taxon>
        <taxon>Metazoa</taxon>
        <taxon>Cnidaria</taxon>
        <taxon>Anthozoa</taxon>
        <taxon>Octocorallia</taxon>
        <taxon>Malacalcyonacea</taxon>
        <taxon>Plexauridae</taxon>
        <taxon>Paramuricea</taxon>
    </lineage>
</organism>
<dbReference type="EMBL" id="CACRXK020005399">
    <property type="protein sequence ID" value="CAB4006059.1"/>
    <property type="molecule type" value="Genomic_DNA"/>
</dbReference>
<dbReference type="PANTHER" id="PTHR47140:SF1">
    <property type="entry name" value="MAP3K7 C-TERMINAL-LIKE PROTEIN"/>
    <property type="match status" value="1"/>
</dbReference>
<keyword evidence="2" id="KW-1185">Reference proteome</keyword>
<dbReference type="AlphaFoldDB" id="A0A7D9EAX1"/>
<gene>
    <name evidence="1" type="ORF">PACLA_8A051925</name>
</gene>
<evidence type="ECO:0000313" key="1">
    <source>
        <dbReference type="EMBL" id="CAB4006059.1"/>
    </source>
</evidence>